<dbReference type="Proteomes" id="UP001497516">
    <property type="component" value="Chromosome 3"/>
</dbReference>
<organism evidence="1 2">
    <name type="scientific">Linum trigynum</name>
    <dbReference type="NCBI Taxonomy" id="586398"/>
    <lineage>
        <taxon>Eukaryota</taxon>
        <taxon>Viridiplantae</taxon>
        <taxon>Streptophyta</taxon>
        <taxon>Embryophyta</taxon>
        <taxon>Tracheophyta</taxon>
        <taxon>Spermatophyta</taxon>
        <taxon>Magnoliopsida</taxon>
        <taxon>eudicotyledons</taxon>
        <taxon>Gunneridae</taxon>
        <taxon>Pentapetalae</taxon>
        <taxon>rosids</taxon>
        <taxon>fabids</taxon>
        <taxon>Malpighiales</taxon>
        <taxon>Linaceae</taxon>
        <taxon>Linum</taxon>
    </lineage>
</organism>
<keyword evidence="2" id="KW-1185">Reference proteome</keyword>
<name>A0AAV2DRT3_9ROSI</name>
<evidence type="ECO:0000313" key="2">
    <source>
        <dbReference type="Proteomes" id="UP001497516"/>
    </source>
</evidence>
<proteinExistence type="predicted"/>
<dbReference type="EMBL" id="OZ034816">
    <property type="protein sequence ID" value="CAL1376321.1"/>
    <property type="molecule type" value="Genomic_DNA"/>
</dbReference>
<accession>A0AAV2DRT3</accession>
<protein>
    <submittedName>
        <fullName evidence="1">Uncharacterized protein</fullName>
    </submittedName>
</protein>
<reference evidence="1 2" key="1">
    <citation type="submission" date="2024-04" db="EMBL/GenBank/DDBJ databases">
        <authorList>
            <person name="Fracassetti M."/>
        </authorList>
    </citation>
    <scope>NUCLEOTIDE SEQUENCE [LARGE SCALE GENOMIC DNA]</scope>
</reference>
<sequence>MLRVHCCNMHELIGKLRFSFIQLQKQNEMLNSEAKKLTCLEVRLGLHVQSILGSISILWIFLNSWQCKHGT</sequence>
<evidence type="ECO:0000313" key="1">
    <source>
        <dbReference type="EMBL" id="CAL1376321.1"/>
    </source>
</evidence>
<gene>
    <name evidence="1" type="ORF">LTRI10_LOCUS18059</name>
</gene>
<dbReference type="AlphaFoldDB" id="A0AAV2DRT3"/>